<keyword evidence="3 6" id="KW-0378">Hydrolase</keyword>
<evidence type="ECO:0000256" key="4">
    <source>
        <dbReference type="ARBA" id="ARBA00022833"/>
    </source>
</evidence>
<evidence type="ECO:0000259" key="7">
    <source>
        <dbReference type="Pfam" id="PF01432"/>
    </source>
</evidence>
<gene>
    <name evidence="9" type="ORF">DF3PA_20034</name>
</gene>
<sequence>MSIVHPADGPQRVEAELPVWDLSHLYAGPEDPRIAADLDAAERAAKAFHGRYAGKLADLSGAELGTAIMAYEAIVEGLCRVTAYAQLRFAGDMSDPERGRFLQDIEERFNSVSTETLFFTLELNRLDDETVGRQLAVAPADRYAPWVRDQRIFRPHQLADDVERILHEKSVTGASAWVRLFDQTLSGMRFDVGGKALTLADALNCFDNTDPAVRRSAAHAIGKGLKDNVRVLSLVVNTLAKDKEIEDRWRAYPHPVAFRNLANRVEDEVVDALVSAIRDAYADLAHRYYHLKARWFGRDTLDYWDRNAPLPGADNRQFSWIEAKTIVLKAFGGFHPQMAAIGGRFFDEGWIDAGPRPGKDSGAFCHPVVPSAHPYILLNFYGRPRDVMTLAHELGHGVHQVMAANQGALLADTPLTLAETASVFGEMLVFQALLEDGGSREERRRLLAAKVESMLNTVVRQIAFHEFEERVHIERRSGELSAERLGEIWLKVQKESLGPAMQFDNDYSFYWGYIPHFIHSPFYVYAYAFGDCLVNSLYQVYRDGHPGFAEKYFAMLRAGGSLRHRDLLQPFGLDAADPGFWRRGLNVIVALIDALEALE</sequence>
<dbReference type="InterPro" id="IPR013647">
    <property type="entry name" value="OligopepF_N_dom"/>
</dbReference>
<dbReference type="Proteomes" id="UP000326641">
    <property type="component" value="Unassembled WGS sequence"/>
</dbReference>
<dbReference type="InterPro" id="IPR001567">
    <property type="entry name" value="Pept_M3A_M3B_dom"/>
</dbReference>
<dbReference type="Pfam" id="PF08439">
    <property type="entry name" value="Peptidase_M3_N"/>
    <property type="match status" value="1"/>
</dbReference>
<keyword evidence="4 6" id="KW-0862">Zinc</keyword>
<dbReference type="GO" id="GO:0046872">
    <property type="term" value="F:metal ion binding"/>
    <property type="evidence" value="ECO:0007669"/>
    <property type="project" value="UniProtKB-UniRule"/>
</dbReference>
<keyword evidence="2 6" id="KW-0479">Metal-binding</keyword>
<comment type="similarity">
    <text evidence="6">Belongs to the peptidase M3 family.</text>
</comment>
<dbReference type="GO" id="GO:0004222">
    <property type="term" value="F:metalloendopeptidase activity"/>
    <property type="evidence" value="ECO:0007669"/>
    <property type="project" value="InterPro"/>
</dbReference>
<feature type="domain" description="Peptidase M3A/M3B catalytic" evidence="7">
    <location>
        <begin position="208"/>
        <end position="584"/>
    </location>
</feature>
<evidence type="ECO:0000256" key="3">
    <source>
        <dbReference type="ARBA" id="ARBA00022801"/>
    </source>
</evidence>
<name>A0A564WF63_9PROT</name>
<dbReference type="SUPFAM" id="SSF55486">
    <property type="entry name" value="Metalloproteases ('zincins'), catalytic domain"/>
    <property type="match status" value="1"/>
</dbReference>
<accession>A0A564WF63</accession>
<dbReference type="CDD" id="cd09610">
    <property type="entry name" value="M3B_PepF"/>
    <property type="match status" value="1"/>
</dbReference>
<reference evidence="9" key="1">
    <citation type="submission" date="2018-11" db="EMBL/GenBank/DDBJ databases">
        <authorList>
            <person name="Onetto C."/>
        </authorList>
    </citation>
    <scope>NUCLEOTIDE SEQUENCE [LARGE SCALE GENOMIC DNA]</scope>
</reference>
<evidence type="ECO:0000313" key="9">
    <source>
        <dbReference type="EMBL" id="VUX46134.1"/>
    </source>
</evidence>
<evidence type="ECO:0000256" key="5">
    <source>
        <dbReference type="ARBA" id="ARBA00023049"/>
    </source>
</evidence>
<comment type="cofactor">
    <cofactor evidence="6">
        <name>Zn(2+)</name>
        <dbReference type="ChEBI" id="CHEBI:29105"/>
    </cofactor>
    <text evidence="6">Binds 1 zinc ion.</text>
</comment>
<organism evidence="9 10">
    <name type="scientific">Candidatus Defluviicoccus seviourii</name>
    <dbReference type="NCBI Taxonomy" id="2565273"/>
    <lineage>
        <taxon>Bacteria</taxon>
        <taxon>Pseudomonadati</taxon>
        <taxon>Pseudomonadota</taxon>
        <taxon>Alphaproteobacteria</taxon>
        <taxon>Rhodospirillales</taxon>
        <taxon>Rhodospirillaceae</taxon>
        <taxon>Defluviicoccus</taxon>
    </lineage>
</organism>
<evidence type="ECO:0000256" key="6">
    <source>
        <dbReference type="RuleBase" id="RU003435"/>
    </source>
</evidence>
<dbReference type="NCBIfam" id="TIGR02290">
    <property type="entry name" value="M3_fam_3"/>
    <property type="match status" value="1"/>
</dbReference>
<dbReference type="AlphaFoldDB" id="A0A564WF63"/>
<dbReference type="Pfam" id="PF01432">
    <property type="entry name" value="Peptidase_M3"/>
    <property type="match status" value="1"/>
</dbReference>
<comment type="caution">
    <text evidence="9">The sequence shown here is derived from an EMBL/GenBank/DDBJ whole genome shotgun (WGS) entry which is preliminary data.</text>
</comment>
<feature type="domain" description="Oligopeptidase F N-terminal" evidence="8">
    <location>
        <begin position="122"/>
        <end position="190"/>
    </location>
</feature>
<keyword evidence="5 6" id="KW-0482">Metalloprotease</keyword>
<evidence type="ECO:0000313" key="10">
    <source>
        <dbReference type="Proteomes" id="UP000326641"/>
    </source>
</evidence>
<dbReference type="InterPro" id="IPR042088">
    <property type="entry name" value="OligoPept_F_C"/>
</dbReference>
<dbReference type="Gene3D" id="1.20.140.70">
    <property type="entry name" value="Oligopeptidase f, N-terminal domain"/>
    <property type="match status" value="1"/>
</dbReference>
<evidence type="ECO:0000256" key="2">
    <source>
        <dbReference type="ARBA" id="ARBA00022723"/>
    </source>
</evidence>
<keyword evidence="10" id="KW-1185">Reference proteome</keyword>
<dbReference type="EMBL" id="UXAT02000012">
    <property type="protein sequence ID" value="VUX46134.1"/>
    <property type="molecule type" value="Genomic_DNA"/>
</dbReference>
<evidence type="ECO:0000256" key="1">
    <source>
        <dbReference type="ARBA" id="ARBA00022670"/>
    </source>
</evidence>
<dbReference type="InterPro" id="IPR011977">
    <property type="entry name" value="Pept_M3B_clade3"/>
</dbReference>
<keyword evidence="1 6" id="KW-0645">Protease</keyword>
<dbReference type="Gene3D" id="1.10.1370.20">
    <property type="entry name" value="Oligoendopeptidase f, C-terminal domain"/>
    <property type="match status" value="1"/>
</dbReference>
<proteinExistence type="inferred from homology"/>
<dbReference type="GO" id="GO:0006508">
    <property type="term" value="P:proteolysis"/>
    <property type="evidence" value="ECO:0007669"/>
    <property type="project" value="UniProtKB-KW"/>
</dbReference>
<evidence type="ECO:0000259" key="8">
    <source>
        <dbReference type="Pfam" id="PF08439"/>
    </source>
</evidence>
<protein>
    <submittedName>
        <fullName evidence="9">Oligoendopeptidase F</fullName>
    </submittedName>
</protein>